<dbReference type="GO" id="GO:0005886">
    <property type="term" value="C:plasma membrane"/>
    <property type="evidence" value="ECO:0007669"/>
    <property type="project" value="TreeGrafter"/>
</dbReference>
<evidence type="ECO:0000256" key="2">
    <source>
        <dbReference type="ARBA" id="ARBA00023319"/>
    </source>
</evidence>
<keyword evidence="6" id="KW-1185">Reference proteome</keyword>
<dbReference type="GO" id="GO:0002764">
    <property type="term" value="P:immune response-regulating signaling pathway"/>
    <property type="evidence" value="ECO:0007669"/>
    <property type="project" value="TreeGrafter"/>
</dbReference>
<dbReference type="SUPFAM" id="SSF48726">
    <property type="entry name" value="Immunoglobulin"/>
    <property type="match status" value="1"/>
</dbReference>
<dbReference type="InterPro" id="IPR007110">
    <property type="entry name" value="Ig-like_dom"/>
</dbReference>
<accession>A0A3Q0D9E8</accession>
<reference evidence="7" key="1">
    <citation type="submission" date="2025-08" db="UniProtKB">
        <authorList>
            <consortium name="RefSeq"/>
        </authorList>
    </citation>
    <scope>IDENTIFICATION</scope>
    <source>
        <tissue evidence="7">Liver</tissue>
    </source>
</reference>
<feature type="region of interest" description="Disordered" evidence="3">
    <location>
        <begin position="193"/>
        <end position="235"/>
    </location>
</feature>
<keyword evidence="4" id="KW-0812">Transmembrane</keyword>
<name>A0A3Q0D9E8_MESAU</name>
<evidence type="ECO:0000256" key="4">
    <source>
        <dbReference type="SAM" id="Phobius"/>
    </source>
</evidence>
<dbReference type="InterPro" id="IPR050412">
    <property type="entry name" value="Ig-like_Receptors_ImmuneReg"/>
</dbReference>
<dbReference type="PANTHER" id="PTHR11738:SF129">
    <property type="entry name" value="LEUKOCYTE-ASSOCIATED IMMUNOGLOBULIN-LIKE RECEPTOR 1"/>
    <property type="match status" value="1"/>
</dbReference>
<proteinExistence type="predicted"/>
<feature type="compositionally biased region" description="Polar residues" evidence="3">
    <location>
        <begin position="260"/>
        <end position="278"/>
    </location>
</feature>
<evidence type="ECO:0000256" key="3">
    <source>
        <dbReference type="SAM" id="MobiDB-lite"/>
    </source>
</evidence>
<dbReference type="PROSITE" id="PS50835">
    <property type="entry name" value="IG_LIKE"/>
    <property type="match status" value="1"/>
</dbReference>
<dbReference type="Gene3D" id="2.60.40.10">
    <property type="entry name" value="Immunoglobulins"/>
    <property type="match status" value="1"/>
</dbReference>
<dbReference type="RefSeq" id="XP_021090990.2">
    <property type="nucleotide sequence ID" value="XM_021235331.2"/>
</dbReference>
<dbReference type="InterPro" id="IPR013783">
    <property type="entry name" value="Ig-like_fold"/>
</dbReference>
<sequence length="284" mass="32263">MLLHPWVSLERIVCTWAAWRRPFNIPWFLEIPSISAEPGLTVPQGHFVIFVCSSSSGYDIFRLEKKNWKVMDETSTPDSLTEARFRLGPVDDSFAGSYTCIYEKESTWSPRSEALELMVTREYVTQAPDPGKSTKLGKTTPSEETWTYKDKHDTSWLKTNGVYILTGVSVIFLLCLLLLLLFCFHSHRQKKQGLTNSKKQQQRPQKRLSLVTNGLESTPDIVTDDRLPEDRRSETQIPVAGGLQEVTYAHLDHHALTQRTAGAMSPQSRDTTPESSTYAAIIRR</sequence>
<keyword evidence="1" id="KW-1015">Disulfide bond</keyword>
<dbReference type="GeneID" id="101822614"/>
<protein>
    <submittedName>
        <fullName evidence="7">Leukocyte-associated immunoglobulin-like receptor 1 isoform X1</fullName>
    </submittedName>
</protein>
<keyword evidence="4" id="KW-0472">Membrane</keyword>
<keyword evidence="2" id="KW-0393">Immunoglobulin domain</keyword>
<gene>
    <name evidence="7" type="primary">LOC101822614</name>
</gene>
<feature type="compositionally biased region" description="Basic and acidic residues" evidence="3">
    <location>
        <begin position="223"/>
        <end position="234"/>
    </location>
</feature>
<feature type="domain" description="Ig-like" evidence="5">
    <location>
        <begin position="32"/>
        <end position="116"/>
    </location>
</feature>
<dbReference type="PANTHER" id="PTHR11738">
    <property type="entry name" value="MHC CLASS I NK CELL RECEPTOR"/>
    <property type="match status" value="1"/>
</dbReference>
<dbReference type="AlphaFoldDB" id="A0A3Q0D9E8"/>
<feature type="region of interest" description="Disordered" evidence="3">
    <location>
        <begin position="260"/>
        <end position="284"/>
    </location>
</feature>
<dbReference type="InterPro" id="IPR036179">
    <property type="entry name" value="Ig-like_dom_sf"/>
</dbReference>
<evidence type="ECO:0000313" key="6">
    <source>
        <dbReference type="Proteomes" id="UP000886700"/>
    </source>
</evidence>
<feature type="transmembrane region" description="Helical" evidence="4">
    <location>
        <begin position="162"/>
        <end position="184"/>
    </location>
</feature>
<organism evidence="6 7">
    <name type="scientific">Mesocricetus auratus</name>
    <name type="common">Golden hamster</name>
    <dbReference type="NCBI Taxonomy" id="10036"/>
    <lineage>
        <taxon>Eukaryota</taxon>
        <taxon>Metazoa</taxon>
        <taxon>Chordata</taxon>
        <taxon>Craniata</taxon>
        <taxon>Vertebrata</taxon>
        <taxon>Euteleostomi</taxon>
        <taxon>Mammalia</taxon>
        <taxon>Eutheria</taxon>
        <taxon>Euarchontoglires</taxon>
        <taxon>Glires</taxon>
        <taxon>Rodentia</taxon>
        <taxon>Myomorpha</taxon>
        <taxon>Muroidea</taxon>
        <taxon>Cricetidae</taxon>
        <taxon>Cricetinae</taxon>
        <taxon>Mesocricetus</taxon>
    </lineage>
</organism>
<dbReference type="Proteomes" id="UP000886700">
    <property type="component" value="Unplaced"/>
</dbReference>
<keyword evidence="4" id="KW-1133">Transmembrane helix</keyword>
<evidence type="ECO:0000259" key="5">
    <source>
        <dbReference type="PROSITE" id="PS50835"/>
    </source>
</evidence>
<evidence type="ECO:0000313" key="7">
    <source>
        <dbReference type="RefSeq" id="XP_021090990.2"/>
    </source>
</evidence>
<evidence type="ECO:0000256" key="1">
    <source>
        <dbReference type="ARBA" id="ARBA00023157"/>
    </source>
</evidence>